<dbReference type="EMBL" id="JARBHB010000004">
    <property type="protein sequence ID" value="KAJ8886373.1"/>
    <property type="molecule type" value="Genomic_DNA"/>
</dbReference>
<evidence type="ECO:0000313" key="2">
    <source>
        <dbReference type="EMBL" id="KAJ8886373.1"/>
    </source>
</evidence>
<dbReference type="Proteomes" id="UP001159363">
    <property type="component" value="Chromosome X"/>
</dbReference>
<evidence type="ECO:0000313" key="3">
    <source>
        <dbReference type="Proteomes" id="UP001159363"/>
    </source>
</evidence>
<protein>
    <submittedName>
        <fullName evidence="2">Uncharacterized protein</fullName>
    </submittedName>
</protein>
<proteinExistence type="predicted"/>
<organism evidence="2 3">
    <name type="scientific">Dryococelus australis</name>
    <dbReference type="NCBI Taxonomy" id="614101"/>
    <lineage>
        <taxon>Eukaryota</taxon>
        <taxon>Metazoa</taxon>
        <taxon>Ecdysozoa</taxon>
        <taxon>Arthropoda</taxon>
        <taxon>Hexapoda</taxon>
        <taxon>Insecta</taxon>
        <taxon>Pterygota</taxon>
        <taxon>Neoptera</taxon>
        <taxon>Polyneoptera</taxon>
        <taxon>Phasmatodea</taxon>
        <taxon>Verophasmatodea</taxon>
        <taxon>Anareolatae</taxon>
        <taxon>Phasmatidae</taxon>
        <taxon>Eurycanthinae</taxon>
        <taxon>Dryococelus</taxon>
    </lineage>
</organism>
<dbReference type="InterPro" id="IPR036157">
    <property type="entry name" value="dUTPase-like_sf"/>
</dbReference>
<sequence>MGQKSTTGCAQALLYCEDKVDNFENDSEGEENLESCRQPSPRSSSRGISMAESFVECADAVVQVFYNAKMPTYGNDGSVGADLYTIEEDYLLPGEHRQVPFGLVL</sequence>
<dbReference type="SUPFAM" id="SSF51283">
    <property type="entry name" value="dUTPase-like"/>
    <property type="match status" value="1"/>
</dbReference>
<gene>
    <name evidence="2" type="ORF">PR048_012584</name>
</gene>
<feature type="region of interest" description="Disordered" evidence="1">
    <location>
        <begin position="25"/>
        <end position="46"/>
    </location>
</feature>
<comment type="caution">
    <text evidence="2">The sequence shown here is derived from an EMBL/GenBank/DDBJ whole genome shotgun (WGS) entry which is preliminary data.</text>
</comment>
<accession>A0ABQ9HR75</accession>
<evidence type="ECO:0000256" key="1">
    <source>
        <dbReference type="SAM" id="MobiDB-lite"/>
    </source>
</evidence>
<keyword evidence="3" id="KW-1185">Reference proteome</keyword>
<reference evidence="2 3" key="1">
    <citation type="submission" date="2023-02" db="EMBL/GenBank/DDBJ databases">
        <title>LHISI_Scaffold_Assembly.</title>
        <authorList>
            <person name="Stuart O.P."/>
            <person name="Cleave R."/>
            <person name="Magrath M.J.L."/>
            <person name="Mikheyev A.S."/>
        </authorList>
    </citation>
    <scope>NUCLEOTIDE SEQUENCE [LARGE SCALE GENOMIC DNA]</scope>
    <source>
        <strain evidence="2">Daus_M_001</strain>
        <tissue evidence="2">Leg muscle</tissue>
    </source>
</reference>
<dbReference type="Gene3D" id="2.70.40.10">
    <property type="match status" value="1"/>
</dbReference>
<name>A0ABQ9HR75_9NEOP</name>